<dbReference type="GO" id="GO:0009307">
    <property type="term" value="P:DNA restriction-modification system"/>
    <property type="evidence" value="ECO:0007669"/>
    <property type="project" value="UniProtKB-KW"/>
</dbReference>
<feature type="domain" description="Type I restriction modification DNA specificity" evidence="4">
    <location>
        <begin position="193"/>
        <end position="350"/>
    </location>
</feature>
<proteinExistence type="inferred from homology"/>
<name>S9SPB1_STROR</name>
<evidence type="ECO:0000256" key="3">
    <source>
        <dbReference type="ARBA" id="ARBA00023125"/>
    </source>
</evidence>
<organism evidence="5 6">
    <name type="scientific">Streptococcus oralis subsp. tigurinus 2426</name>
    <dbReference type="NCBI Taxonomy" id="1333865"/>
    <lineage>
        <taxon>Bacteria</taxon>
        <taxon>Bacillati</taxon>
        <taxon>Bacillota</taxon>
        <taxon>Bacilli</taxon>
        <taxon>Lactobacillales</taxon>
        <taxon>Streptococcaceae</taxon>
        <taxon>Streptococcus</taxon>
    </lineage>
</organism>
<dbReference type="AlphaFoldDB" id="S9SPB1"/>
<comment type="caution">
    <text evidence="5">The sequence shown here is derived from an EMBL/GenBank/DDBJ whole genome shotgun (WGS) entry which is preliminary data.</text>
</comment>
<evidence type="ECO:0000256" key="2">
    <source>
        <dbReference type="ARBA" id="ARBA00022747"/>
    </source>
</evidence>
<keyword evidence="3" id="KW-0238">DNA-binding</keyword>
<dbReference type="RefSeq" id="WP_007522762.1">
    <property type="nucleotide sequence ID" value="NZ_ASXA01000008.1"/>
</dbReference>
<dbReference type="GO" id="GO:0003677">
    <property type="term" value="F:DNA binding"/>
    <property type="evidence" value="ECO:0007669"/>
    <property type="project" value="UniProtKB-KW"/>
</dbReference>
<dbReference type="PATRIC" id="fig|1333865.3.peg.1742"/>
<evidence type="ECO:0000313" key="5">
    <source>
        <dbReference type="EMBL" id="EPX88249.1"/>
    </source>
</evidence>
<dbReference type="SUPFAM" id="SSF116734">
    <property type="entry name" value="DNA methylase specificity domain"/>
    <property type="match status" value="2"/>
</dbReference>
<evidence type="ECO:0000256" key="1">
    <source>
        <dbReference type="ARBA" id="ARBA00010923"/>
    </source>
</evidence>
<reference evidence="5 6" key="1">
    <citation type="journal article" date="2014" name="J. Clin. Microbiol.">
        <title>Characterization of Streptococcus tigurinus Small-Colony Variants Causing Prosthetic Joint Infection by Comparative Whole-Genome Analyses.</title>
        <authorList>
            <person name="Zbinden A."/>
            <person name="Quiblier C."/>
            <person name="Hernandez D."/>
            <person name="Herzog K."/>
            <person name="Bodler P."/>
            <person name="Senn M.M."/>
            <person name="Gizard Y."/>
            <person name="Schrenzel J."/>
            <person name="Francois P."/>
        </authorList>
    </citation>
    <scope>NUCLEOTIDE SEQUENCE [LARGE SCALE GENOMIC DNA]</scope>
    <source>
        <strain evidence="5 6">2426</strain>
    </source>
</reference>
<evidence type="ECO:0000313" key="6">
    <source>
        <dbReference type="Proteomes" id="UP000015340"/>
    </source>
</evidence>
<keyword evidence="2" id="KW-0680">Restriction system</keyword>
<dbReference type="Proteomes" id="UP000015340">
    <property type="component" value="Unassembled WGS sequence"/>
</dbReference>
<sequence>MSKLKLTDVEWGEFFIGGSNGLFDITSTKSGIDKNKLNIDVGLIPYITRTDMQNGINMFITDKQNNRYNIDEGNVITIGLDTQTVFYQPTAFYTGQNIQVLRNNNLNKYTAMFIIPSIKIQMQKFNWGGNGATLGRLNRTRLILPINSQGQPNWQFMEDYIKQEQKQQAQKIIDYYDRKLVDLAGDVLGLDKVKWKTFKLGDIFDLVTKSSKGLNHLEKNISDGISYVGATNRNNGVLDFVKRKENLIYSGNAIAFIRNGEGSMGYSVYKKEDFIASQDITVGYNQYLNEYNAKFITTIADQVRGKYNFGYKRNQERLKREILVLPSDEKGNPNFQYMSDFVKKLELDKAQEVLEYIYIYQGEEHS</sequence>
<dbReference type="EMBL" id="ASXA01000008">
    <property type="protein sequence ID" value="EPX88249.1"/>
    <property type="molecule type" value="Genomic_DNA"/>
</dbReference>
<comment type="similarity">
    <text evidence="1">Belongs to the type-I restriction system S methylase family.</text>
</comment>
<evidence type="ECO:0000259" key="4">
    <source>
        <dbReference type="Pfam" id="PF01420"/>
    </source>
</evidence>
<dbReference type="InterPro" id="IPR000055">
    <property type="entry name" value="Restrct_endonuc_typeI_TRD"/>
</dbReference>
<feature type="domain" description="Type I restriction modification DNA specificity" evidence="4">
    <location>
        <begin position="11"/>
        <end position="168"/>
    </location>
</feature>
<dbReference type="Pfam" id="PF01420">
    <property type="entry name" value="Methylase_S"/>
    <property type="match status" value="2"/>
</dbReference>
<dbReference type="Gene3D" id="3.90.220.20">
    <property type="entry name" value="DNA methylase specificity domains"/>
    <property type="match status" value="2"/>
</dbReference>
<accession>S9SPB1</accession>
<gene>
    <name evidence="5" type="ORF">L698_08870</name>
</gene>
<dbReference type="InterPro" id="IPR044946">
    <property type="entry name" value="Restrct_endonuc_typeI_TRD_sf"/>
</dbReference>
<protein>
    <recommendedName>
        <fullName evidence="4">Type I restriction modification DNA specificity domain-containing protein</fullName>
    </recommendedName>
</protein>